<protein>
    <submittedName>
        <fullName evidence="1">Uncharacterized protein</fullName>
    </submittedName>
</protein>
<name>A0A975U1E4_9PROT</name>
<evidence type="ECO:0000313" key="1">
    <source>
        <dbReference type="EMBL" id="QXM23884.1"/>
    </source>
</evidence>
<dbReference type="KEGG" id="elio:KO353_11325"/>
<dbReference type="Proteomes" id="UP000694001">
    <property type="component" value="Chromosome"/>
</dbReference>
<evidence type="ECO:0000313" key="2">
    <source>
        <dbReference type="Proteomes" id="UP000694001"/>
    </source>
</evidence>
<dbReference type="EMBL" id="CP076448">
    <property type="protein sequence ID" value="QXM23884.1"/>
    <property type="molecule type" value="Genomic_DNA"/>
</dbReference>
<organism evidence="1 2">
    <name type="scientific">Elioraea tepida</name>
    <dbReference type="NCBI Taxonomy" id="2843330"/>
    <lineage>
        <taxon>Bacteria</taxon>
        <taxon>Pseudomonadati</taxon>
        <taxon>Pseudomonadota</taxon>
        <taxon>Alphaproteobacteria</taxon>
        <taxon>Acetobacterales</taxon>
        <taxon>Elioraeaceae</taxon>
        <taxon>Elioraea</taxon>
    </lineage>
</organism>
<proteinExistence type="predicted"/>
<accession>A0A975U1E4</accession>
<gene>
    <name evidence="1" type="ORF">KO353_11325</name>
</gene>
<dbReference type="AlphaFoldDB" id="A0A975U1E4"/>
<dbReference type="RefSeq" id="WP_218284817.1">
    <property type="nucleotide sequence ID" value="NZ_CP076448.1"/>
</dbReference>
<sequence>MSSPLYADGVTDISIVGTTARIRFHVLEADVANPKNPPKPAPAFTVAMPIESLAQLSESLPRLVQQLVESGRLKRRDPEPARTG</sequence>
<reference evidence="1" key="1">
    <citation type="submission" date="2021-06" db="EMBL/GenBank/DDBJ databases">
        <title>Elioraea tepida, sp. nov., a moderately thermophilic aerobic anoxygenic phototrophic bacterium isolated from an alkaline siliceous hot spring mat community in Yellowstone National Park, WY, USA.</title>
        <authorList>
            <person name="Saini M.K."/>
            <person name="Yoshida S."/>
            <person name="Sebastian A."/>
            <person name="Hirose S."/>
            <person name="Hara E."/>
            <person name="Tamaki H."/>
            <person name="Soulier N.T."/>
            <person name="Albert I."/>
            <person name="Hanada S."/>
            <person name="Bryant D.A."/>
            <person name="Tank M."/>
        </authorList>
    </citation>
    <scope>NUCLEOTIDE SEQUENCE</scope>
    <source>
        <strain evidence="1">MS-P2</strain>
    </source>
</reference>
<keyword evidence="2" id="KW-1185">Reference proteome</keyword>